<dbReference type="Gene3D" id="2.60.40.10">
    <property type="entry name" value="Immunoglobulins"/>
    <property type="match status" value="1"/>
</dbReference>
<dbReference type="SUPFAM" id="SSF48726">
    <property type="entry name" value="Immunoglobulin"/>
    <property type="match status" value="1"/>
</dbReference>
<dbReference type="PANTHER" id="PTHR10201:SF120">
    <property type="entry name" value="MATRIX METALLOPEPTIDASE 23A, LIKE"/>
    <property type="match status" value="1"/>
</dbReference>
<dbReference type="Pfam" id="PF13895">
    <property type="entry name" value="Ig_2"/>
    <property type="match status" value="1"/>
</dbReference>
<feature type="binding site" evidence="7">
    <location>
        <position position="170"/>
    </location>
    <ligand>
        <name>Zn(2+)</name>
        <dbReference type="ChEBI" id="CHEBI:29105"/>
        <label>1</label>
    </ligand>
</feature>
<keyword evidence="4" id="KW-0378">Hydrolase</keyword>
<feature type="binding site" evidence="7">
    <location>
        <position position="185"/>
    </location>
    <ligand>
        <name>Ca(2+)</name>
        <dbReference type="ChEBI" id="CHEBI:29108"/>
        <label>1</label>
    </ligand>
</feature>
<sequence>MERRAFKLHIWYGDNGRRAGLCRLWTPVMLLLAILDLSDGFPSWRRETESGLASFRLFVEVPGTMNPLSKVAHTRSKRYAINPLGQKWEHFNITYKITKFPNTLNKDDTRKAISIAFTMWSDVSPLSFTEITHPNKSADIIIGFYTFNHTDCWWSPLHPCFDGLNGELAHAFLPPRGEIHFDNHEFWILGKSRFSWKQGVWLNDLVQVAAHEIGHALGLWHSRNPQALMHPNATYTGQRSITQDDIWGIQRLYEPLDTDPTPTPPPSNIKIKLVPRGKVVGFRCGAKNARVPPKVSWYKDGELLSTSIPGYIVIKDRDLRIVANEFNEGIYTCRVHRRGSVVSANSWAIRLKPEHSSNS</sequence>
<dbReference type="GO" id="GO:0030574">
    <property type="term" value="P:collagen catabolic process"/>
    <property type="evidence" value="ECO:0007669"/>
    <property type="project" value="TreeGrafter"/>
</dbReference>
<dbReference type="GO" id="GO:0004222">
    <property type="term" value="F:metalloendopeptidase activity"/>
    <property type="evidence" value="ECO:0007669"/>
    <property type="project" value="InterPro"/>
</dbReference>
<dbReference type="GO" id="GO:0008270">
    <property type="term" value="F:zinc ion binding"/>
    <property type="evidence" value="ECO:0007669"/>
    <property type="project" value="InterPro"/>
</dbReference>
<feature type="binding site" evidence="7">
    <location>
        <position position="229"/>
    </location>
    <ligand>
        <name>Zn(2+)</name>
        <dbReference type="ChEBI" id="CHEBI:29105"/>
        <label>2</label>
        <note>catalytic</note>
    </ligand>
</feature>
<organism evidence="9 10">
    <name type="scientific">Albula glossodonta</name>
    <name type="common">roundjaw bonefish</name>
    <dbReference type="NCBI Taxonomy" id="121402"/>
    <lineage>
        <taxon>Eukaryota</taxon>
        <taxon>Metazoa</taxon>
        <taxon>Chordata</taxon>
        <taxon>Craniata</taxon>
        <taxon>Vertebrata</taxon>
        <taxon>Euteleostomi</taxon>
        <taxon>Actinopterygii</taxon>
        <taxon>Neopterygii</taxon>
        <taxon>Teleostei</taxon>
        <taxon>Albuliformes</taxon>
        <taxon>Albulidae</taxon>
        <taxon>Albula</taxon>
    </lineage>
</organism>
<keyword evidence="3 7" id="KW-0479">Metal-binding</keyword>
<comment type="cofactor">
    <cofactor evidence="7">
        <name>Ca(2+)</name>
        <dbReference type="ChEBI" id="CHEBI:29108"/>
    </cofactor>
    <text evidence="7">Can bind about 5 Ca(2+) ions per subunit.</text>
</comment>
<dbReference type="InterPro" id="IPR013783">
    <property type="entry name" value="Ig-like_fold"/>
</dbReference>
<dbReference type="FunFam" id="3.40.390.10:FF:000024">
    <property type="entry name" value="Matrix metallopeptidase 23B"/>
    <property type="match status" value="1"/>
</dbReference>
<evidence type="ECO:0000256" key="3">
    <source>
        <dbReference type="ARBA" id="ARBA00022723"/>
    </source>
</evidence>
<feature type="binding site" evidence="7">
    <location>
        <position position="180"/>
    </location>
    <ligand>
        <name>Zn(2+)</name>
        <dbReference type="ChEBI" id="CHEBI:29105"/>
        <label>1</label>
    </ligand>
</feature>
<feature type="binding site" evidence="7">
    <location>
        <position position="211"/>
    </location>
    <ligand>
        <name>Zn(2+)</name>
        <dbReference type="ChEBI" id="CHEBI:29105"/>
        <label>2</label>
        <note>catalytic</note>
    </ligand>
</feature>
<dbReference type="SMART" id="SM00235">
    <property type="entry name" value="ZnMc"/>
    <property type="match status" value="1"/>
</dbReference>
<dbReference type="GO" id="GO:0030198">
    <property type="term" value="P:extracellular matrix organization"/>
    <property type="evidence" value="ECO:0007669"/>
    <property type="project" value="TreeGrafter"/>
</dbReference>
<dbReference type="InterPro" id="IPR036179">
    <property type="entry name" value="Ig-like_dom_sf"/>
</dbReference>
<keyword evidence="10" id="KW-1185">Reference proteome</keyword>
<protein>
    <recommendedName>
        <fullName evidence="8">Ig-like domain-containing protein</fullName>
    </recommendedName>
</protein>
<feature type="binding site" evidence="7">
    <location>
        <position position="221"/>
    </location>
    <ligand>
        <name>Zn(2+)</name>
        <dbReference type="ChEBI" id="CHEBI:29105"/>
        <label>2</label>
        <note>catalytic</note>
    </ligand>
</feature>
<feature type="binding site" evidence="7">
    <location>
        <position position="149"/>
    </location>
    <ligand>
        <name>Zn(2+)</name>
        <dbReference type="ChEBI" id="CHEBI:29105"/>
        <label>1</label>
    </ligand>
</feature>
<feature type="binding site" evidence="7">
    <location>
        <position position="163"/>
    </location>
    <ligand>
        <name>Ca(2+)</name>
        <dbReference type="ChEBI" id="CHEBI:29108"/>
        <label>3</label>
    </ligand>
</feature>
<keyword evidence="2" id="KW-0645">Protease</keyword>
<reference evidence="9" key="1">
    <citation type="thesis" date="2021" institute="BYU ScholarsArchive" country="Provo, UT, USA">
        <title>Applications of and Algorithms for Genome Assembly and Genomic Analyses with an Emphasis on Marine Teleosts.</title>
        <authorList>
            <person name="Pickett B.D."/>
        </authorList>
    </citation>
    <scope>NUCLEOTIDE SEQUENCE</scope>
    <source>
        <strain evidence="9">HI-2016</strain>
    </source>
</reference>
<comment type="cofactor">
    <cofactor evidence="7">
        <name>Zn(2+)</name>
        <dbReference type="ChEBI" id="CHEBI:29105"/>
    </cofactor>
    <text evidence="7">Binds 2 Zn(2+) ions per subunit.</text>
</comment>
<dbReference type="AlphaFoldDB" id="A0A8T2P6N0"/>
<feature type="binding site" evidence="7">
    <location>
        <position position="185"/>
    </location>
    <ligand>
        <name>Ca(2+)</name>
        <dbReference type="ChEBI" id="CHEBI:29108"/>
        <label>3</label>
    </ligand>
</feature>
<dbReference type="EMBL" id="JAFBMS010000011">
    <property type="protein sequence ID" value="KAG9348194.1"/>
    <property type="molecule type" value="Genomic_DNA"/>
</dbReference>
<accession>A0A8T2P6N0</accession>
<feature type="domain" description="Ig-like" evidence="8">
    <location>
        <begin position="260"/>
        <end position="343"/>
    </location>
</feature>
<dbReference type="GO" id="GO:0031012">
    <property type="term" value="C:extracellular matrix"/>
    <property type="evidence" value="ECO:0007669"/>
    <property type="project" value="InterPro"/>
</dbReference>
<dbReference type="OrthoDB" id="65569at2759"/>
<keyword evidence="7" id="KW-0106">Calcium</keyword>
<evidence type="ECO:0000259" key="8">
    <source>
        <dbReference type="PROSITE" id="PS50835"/>
    </source>
</evidence>
<dbReference type="InterPro" id="IPR001818">
    <property type="entry name" value="Pept_M10_metallopeptidase"/>
</dbReference>
<comment type="similarity">
    <text evidence="1">Belongs to the peptidase M10A family.</text>
</comment>
<evidence type="ECO:0000313" key="9">
    <source>
        <dbReference type="EMBL" id="KAG9348194.1"/>
    </source>
</evidence>
<dbReference type="InterPro" id="IPR033739">
    <property type="entry name" value="M10A_MMP"/>
</dbReference>
<evidence type="ECO:0000256" key="4">
    <source>
        <dbReference type="ARBA" id="ARBA00022801"/>
    </source>
</evidence>
<dbReference type="GO" id="GO:0005615">
    <property type="term" value="C:extracellular space"/>
    <property type="evidence" value="ECO:0007669"/>
    <property type="project" value="TreeGrafter"/>
</dbReference>
<evidence type="ECO:0000256" key="2">
    <source>
        <dbReference type="ARBA" id="ARBA00022670"/>
    </source>
</evidence>
<feature type="binding site" evidence="7">
    <location>
        <position position="182"/>
    </location>
    <ligand>
        <name>Ca(2+)</name>
        <dbReference type="ChEBI" id="CHEBI:29108"/>
        <label>3</label>
    </ligand>
</feature>
<feature type="binding site" evidence="7">
    <location>
        <position position="215"/>
    </location>
    <ligand>
        <name>Zn(2+)</name>
        <dbReference type="ChEBI" id="CHEBI:29105"/>
        <label>2</label>
        <note>catalytic</note>
    </ligand>
</feature>
<dbReference type="PROSITE" id="PS50835">
    <property type="entry name" value="IG_LIKE"/>
    <property type="match status" value="1"/>
</dbReference>
<dbReference type="Proteomes" id="UP000824540">
    <property type="component" value="Unassembled WGS sequence"/>
</dbReference>
<feature type="binding site" evidence="7">
    <location>
        <position position="151"/>
    </location>
    <ligand>
        <name>Zn(2+)</name>
        <dbReference type="ChEBI" id="CHEBI:29105"/>
        <label>1</label>
    </ligand>
</feature>
<gene>
    <name evidence="9" type="ORF">JZ751_001929</name>
</gene>
<comment type="caution">
    <text evidence="9">The sequence shown here is derived from an EMBL/GenBank/DDBJ whole genome shotgun (WGS) entry which is preliminary data.</text>
</comment>
<dbReference type="SUPFAM" id="SSF55486">
    <property type="entry name" value="Metalloproteases ('zincins'), catalytic domain"/>
    <property type="match status" value="1"/>
</dbReference>
<feature type="binding site" evidence="7">
    <location>
        <position position="162"/>
    </location>
    <ligand>
        <name>Ca(2+)</name>
        <dbReference type="ChEBI" id="CHEBI:29108"/>
        <label>3</label>
    </ligand>
</feature>
<dbReference type="PRINTS" id="PR00138">
    <property type="entry name" value="MATRIXIN"/>
</dbReference>
<evidence type="ECO:0000313" key="10">
    <source>
        <dbReference type="Proteomes" id="UP000824540"/>
    </source>
</evidence>
<evidence type="ECO:0000256" key="5">
    <source>
        <dbReference type="ARBA" id="ARBA00022833"/>
    </source>
</evidence>
<feature type="binding site" evidence="7">
    <location>
        <position position="139"/>
    </location>
    <ligand>
        <name>Ca(2+)</name>
        <dbReference type="ChEBI" id="CHEBI:29108"/>
        <label>2</label>
    </ligand>
</feature>
<feature type="active site" evidence="6">
    <location>
        <position position="212"/>
    </location>
</feature>
<dbReference type="Pfam" id="PF00413">
    <property type="entry name" value="Peptidase_M10"/>
    <property type="match status" value="1"/>
</dbReference>
<dbReference type="PANTHER" id="PTHR10201">
    <property type="entry name" value="MATRIX METALLOPROTEINASE"/>
    <property type="match status" value="1"/>
</dbReference>
<dbReference type="Gene3D" id="3.40.390.10">
    <property type="entry name" value="Collagenase (Catalytic Domain)"/>
    <property type="match status" value="1"/>
</dbReference>
<proteinExistence type="inferred from homology"/>
<name>A0A8T2P6N0_9TELE</name>
<dbReference type="InterPro" id="IPR007110">
    <property type="entry name" value="Ig-like_dom"/>
</dbReference>
<evidence type="ECO:0000256" key="6">
    <source>
        <dbReference type="PIRSR" id="PIRSR621190-1"/>
    </source>
</evidence>
<dbReference type="InterPro" id="IPR006026">
    <property type="entry name" value="Peptidase_Metallo"/>
</dbReference>
<dbReference type="InterPro" id="IPR024079">
    <property type="entry name" value="MetalloPept_cat_dom_sf"/>
</dbReference>
<dbReference type="InterPro" id="IPR021190">
    <property type="entry name" value="Pept_M10A"/>
</dbReference>
<evidence type="ECO:0000256" key="7">
    <source>
        <dbReference type="PIRSR" id="PIRSR621190-2"/>
    </source>
</evidence>
<dbReference type="CDD" id="cd04278">
    <property type="entry name" value="ZnMc_MMP"/>
    <property type="match status" value="1"/>
</dbReference>
<dbReference type="GO" id="GO:0006508">
    <property type="term" value="P:proteolysis"/>
    <property type="evidence" value="ECO:0007669"/>
    <property type="project" value="UniProtKB-KW"/>
</dbReference>
<evidence type="ECO:0000256" key="1">
    <source>
        <dbReference type="ARBA" id="ARBA00010370"/>
    </source>
</evidence>
<keyword evidence="5 7" id="KW-0862">Zinc</keyword>